<evidence type="ECO:0000256" key="7">
    <source>
        <dbReference type="PROSITE-ProRule" id="PRU00473"/>
    </source>
</evidence>
<dbReference type="CDD" id="cd07185">
    <property type="entry name" value="OmpA_C-like"/>
    <property type="match status" value="1"/>
</dbReference>
<comment type="similarity">
    <text evidence="2">Belongs to the MotB family.</text>
</comment>
<feature type="domain" description="OmpA-like" evidence="10">
    <location>
        <begin position="162"/>
        <end position="281"/>
    </location>
</feature>
<evidence type="ECO:0000256" key="1">
    <source>
        <dbReference type="ARBA" id="ARBA00004162"/>
    </source>
</evidence>
<keyword evidence="4 9" id="KW-0812">Transmembrane</keyword>
<evidence type="ECO:0000256" key="9">
    <source>
        <dbReference type="SAM" id="Phobius"/>
    </source>
</evidence>
<accession>A0A8E1RWK6</accession>
<organism evidence="11 12">
    <name type="scientific">Pantoea dispersa</name>
    <dbReference type="NCBI Taxonomy" id="59814"/>
    <lineage>
        <taxon>Bacteria</taxon>
        <taxon>Pseudomonadati</taxon>
        <taxon>Pseudomonadota</taxon>
        <taxon>Gammaproteobacteria</taxon>
        <taxon>Enterobacterales</taxon>
        <taxon>Erwiniaceae</taxon>
        <taxon>Pantoea</taxon>
    </lineage>
</organism>
<evidence type="ECO:0000256" key="8">
    <source>
        <dbReference type="SAM" id="MobiDB-lite"/>
    </source>
</evidence>
<evidence type="ECO:0000256" key="3">
    <source>
        <dbReference type="ARBA" id="ARBA00022475"/>
    </source>
</evidence>
<keyword evidence="5 9" id="KW-1133">Transmembrane helix</keyword>
<dbReference type="Proteomes" id="UP000071979">
    <property type="component" value="Unassembled WGS sequence"/>
</dbReference>
<comment type="caution">
    <text evidence="11">The sequence shown here is derived from an EMBL/GenBank/DDBJ whole genome shotgun (WGS) entry which is preliminary data.</text>
</comment>
<gene>
    <name evidence="11" type="ORF">SA3R_16610</name>
</gene>
<evidence type="ECO:0000259" key="10">
    <source>
        <dbReference type="PROSITE" id="PS51123"/>
    </source>
</evidence>
<keyword evidence="11" id="KW-0966">Cell projection</keyword>
<dbReference type="AlphaFoldDB" id="A0A8E1RWK6"/>
<dbReference type="GO" id="GO:0005886">
    <property type="term" value="C:plasma membrane"/>
    <property type="evidence" value="ECO:0007669"/>
    <property type="project" value="UniProtKB-SubCell"/>
</dbReference>
<comment type="subcellular location">
    <subcellularLocation>
        <location evidence="1">Cell membrane</location>
        <topology evidence="1">Single-pass membrane protein</topology>
    </subcellularLocation>
</comment>
<evidence type="ECO:0000256" key="4">
    <source>
        <dbReference type="ARBA" id="ARBA00022692"/>
    </source>
</evidence>
<reference evidence="11 12" key="1">
    <citation type="journal article" date="2016" name="Front. Microbiol.">
        <title>Genomic Resource of Rice Seed Associated Bacteria.</title>
        <authorList>
            <person name="Midha S."/>
            <person name="Bansal K."/>
            <person name="Sharma S."/>
            <person name="Kumar N."/>
            <person name="Patil P.P."/>
            <person name="Chaudhry V."/>
            <person name="Patil P.B."/>
        </authorList>
    </citation>
    <scope>NUCLEOTIDE SEQUENCE [LARGE SCALE GENOMIC DNA]</scope>
    <source>
        <strain evidence="11 12">SA3</strain>
    </source>
</reference>
<dbReference type="InterPro" id="IPR036737">
    <property type="entry name" value="OmpA-like_sf"/>
</dbReference>
<dbReference type="Pfam" id="PF13677">
    <property type="entry name" value="MotB_plug"/>
    <property type="match status" value="1"/>
</dbReference>
<keyword evidence="6 7" id="KW-0472">Membrane</keyword>
<dbReference type="Gene3D" id="3.30.1330.60">
    <property type="entry name" value="OmpA-like domain"/>
    <property type="match status" value="1"/>
</dbReference>
<keyword evidence="11" id="KW-0282">Flagellum</keyword>
<proteinExistence type="inferred from homology"/>
<name>A0A8E1RWK6_9GAMM</name>
<keyword evidence="11" id="KW-0969">Cilium</keyword>
<dbReference type="PANTHER" id="PTHR30329">
    <property type="entry name" value="STATOR ELEMENT OF FLAGELLAR MOTOR COMPLEX"/>
    <property type="match status" value="1"/>
</dbReference>
<feature type="compositionally biased region" description="Low complexity" evidence="8">
    <location>
        <begin position="102"/>
        <end position="116"/>
    </location>
</feature>
<dbReference type="PROSITE" id="PS51123">
    <property type="entry name" value="OMPA_2"/>
    <property type="match status" value="1"/>
</dbReference>
<evidence type="ECO:0000256" key="6">
    <source>
        <dbReference type="ARBA" id="ARBA00023136"/>
    </source>
</evidence>
<feature type="transmembrane region" description="Helical" evidence="9">
    <location>
        <begin position="24"/>
        <end position="46"/>
    </location>
</feature>
<dbReference type="RefSeq" id="WP_058774873.1">
    <property type="nucleotide sequence ID" value="NZ_LDSD01000023.1"/>
</dbReference>
<evidence type="ECO:0000256" key="5">
    <source>
        <dbReference type="ARBA" id="ARBA00022989"/>
    </source>
</evidence>
<keyword evidence="3" id="KW-1003">Cell membrane</keyword>
<protein>
    <submittedName>
        <fullName evidence="11">Flagellar motor protein B</fullName>
    </submittedName>
</protein>
<sequence>MVTTTKLIIKRGGRKAHHGAHGGAWKVAFADFTLAMMALFMVLWIMGAVTEDERKEIVAQLNGTSVFNGSGFNPFDVETGRGSAIIGETLAIAPPTEGATVSDTSAENSDSNSNASQPQEDLDSVLSRSDAELAQLRQQIQSIINSYHAQNLLTLETLPQGLRILIQDDRDRMMFPRGSAVLTPFYQRLLTELGPVFNRIDNKIMISGHTDAAQYSGNAAYNNWNLSGDRALAARRALERGGLESTRVLQVNAMSSRMPLDKADPLSARNRRIEIMVLTEAAAETLFQFYGREGENVVKPIADRLR</sequence>
<dbReference type="SUPFAM" id="SSF103088">
    <property type="entry name" value="OmpA-like"/>
    <property type="match status" value="1"/>
</dbReference>
<dbReference type="PANTHER" id="PTHR30329:SF21">
    <property type="entry name" value="LIPOPROTEIN YIAD-RELATED"/>
    <property type="match status" value="1"/>
</dbReference>
<evidence type="ECO:0000313" key="12">
    <source>
        <dbReference type="Proteomes" id="UP000071979"/>
    </source>
</evidence>
<dbReference type="Pfam" id="PF00691">
    <property type="entry name" value="OmpA"/>
    <property type="match status" value="1"/>
</dbReference>
<dbReference type="InterPro" id="IPR025713">
    <property type="entry name" value="MotB-like_N_dom"/>
</dbReference>
<evidence type="ECO:0000256" key="2">
    <source>
        <dbReference type="ARBA" id="ARBA00008914"/>
    </source>
</evidence>
<evidence type="ECO:0000313" key="11">
    <source>
        <dbReference type="EMBL" id="KTS66686.1"/>
    </source>
</evidence>
<dbReference type="EMBL" id="LDSE01000030">
    <property type="protein sequence ID" value="KTS66686.1"/>
    <property type="molecule type" value="Genomic_DNA"/>
</dbReference>
<dbReference type="InterPro" id="IPR006665">
    <property type="entry name" value="OmpA-like"/>
</dbReference>
<feature type="region of interest" description="Disordered" evidence="8">
    <location>
        <begin position="96"/>
        <end position="124"/>
    </location>
</feature>
<dbReference type="InterPro" id="IPR050330">
    <property type="entry name" value="Bact_OuterMem_StrucFunc"/>
</dbReference>